<accession>B9SCL9</accession>
<dbReference type="InterPro" id="IPR001965">
    <property type="entry name" value="Znf_PHD"/>
</dbReference>
<feature type="region of interest" description="Disordered" evidence="7">
    <location>
        <begin position="335"/>
        <end position="355"/>
    </location>
</feature>
<dbReference type="FunFam" id="3.30.40.10:FF:000494">
    <property type="entry name" value="Acyl-CoA N-acyltransferase with RING/FYVE/PHD-type zinc finger domain"/>
    <property type="match status" value="1"/>
</dbReference>
<comment type="subcellular location">
    <subcellularLocation>
        <location evidence="1">Nucleus</location>
    </subcellularLocation>
</comment>
<dbReference type="STRING" id="3988.B9SCL9"/>
<dbReference type="PROSITE" id="PS01359">
    <property type="entry name" value="ZF_PHD_1"/>
    <property type="match status" value="1"/>
</dbReference>
<feature type="compositionally biased region" description="Basic and acidic residues" evidence="7">
    <location>
        <begin position="136"/>
        <end position="156"/>
    </location>
</feature>
<feature type="region of interest" description="Disordered" evidence="7">
    <location>
        <begin position="37"/>
        <end position="97"/>
    </location>
</feature>
<dbReference type="PANTHER" id="PTHR47025">
    <property type="entry name" value="AUTOIMMUNE REGULATOR"/>
    <property type="match status" value="1"/>
</dbReference>
<dbReference type="SUPFAM" id="SSF55729">
    <property type="entry name" value="Acyl-CoA N-acyltransferases (Nat)"/>
    <property type="match status" value="1"/>
</dbReference>
<feature type="compositionally biased region" description="Basic and acidic residues" evidence="7">
    <location>
        <begin position="164"/>
        <end position="178"/>
    </location>
</feature>
<keyword evidence="2" id="KW-0479">Metal-binding</keyword>
<dbReference type="PROSITE" id="PS50016">
    <property type="entry name" value="ZF_PHD_2"/>
    <property type="match status" value="1"/>
</dbReference>
<dbReference type="SUPFAM" id="SSF57903">
    <property type="entry name" value="FYVE/PHD zinc finger"/>
    <property type="match status" value="2"/>
</dbReference>
<dbReference type="GO" id="GO:0003682">
    <property type="term" value="F:chromatin binding"/>
    <property type="evidence" value="ECO:0000318"/>
    <property type="project" value="GO_Central"/>
</dbReference>
<dbReference type="InterPro" id="IPR059153">
    <property type="entry name" value="NSD_PHD-1st"/>
</dbReference>
<feature type="region of interest" description="Disordered" evidence="7">
    <location>
        <begin position="136"/>
        <end position="178"/>
    </location>
</feature>
<dbReference type="GO" id="GO:0045944">
    <property type="term" value="P:positive regulation of transcription by RNA polymerase II"/>
    <property type="evidence" value="ECO:0000318"/>
    <property type="project" value="GO_Central"/>
</dbReference>
<evidence type="ECO:0000313" key="10">
    <source>
        <dbReference type="Proteomes" id="UP000008311"/>
    </source>
</evidence>
<dbReference type="PANTHER" id="PTHR47025:SF2">
    <property type="entry name" value="AUTOIMMUNE REGULATOR"/>
    <property type="match status" value="1"/>
</dbReference>
<feature type="compositionally biased region" description="Polar residues" evidence="7">
    <location>
        <begin position="235"/>
        <end position="250"/>
    </location>
</feature>
<dbReference type="AlphaFoldDB" id="B9SCL9"/>
<dbReference type="Gene3D" id="3.30.40.10">
    <property type="entry name" value="Zinc/RING finger domain, C3HC4 (zinc finger)"/>
    <property type="match status" value="2"/>
</dbReference>
<dbReference type="Pfam" id="PF23011">
    <property type="entry name" value="PHD-1st_NSD"/>
    <property type="match status" value="1"/>
</dbReference>
<evidence type="ECO:0000256" key="1">
    <source>
        <dbReference type="ARBA" id="ARBA00004123"/>
    </source>
</evidence>
<dbReference type="GO" id="GO:0000977">
    <property type="term" value="F:RNA polymerase II transcription regulatory region sequence-specific DNA binding"/>
    <property type="evidence" value="ECO:0000318"/>
    <property type="project" value="GO_Central"/>
</dbReference>
<dbReference type="GO" id="GO:0042393">
    <property type="term" value="F:histone binding"/>
    <property type="evidence" value="ECO:0000318"/>
    <property type="project" value="GO_Central"/>
</dbReference>
<dbReference type="Gene3D" id="3.40.630.30">
    <property type="match status" value="1"/>
</dbReference>
<dbReference type="CDD" id="cd15539">
    <property type="entry name" value="PHD1_AIRE"/>
    <property type="match status" value="1"/>
</dbReference>
<dbReference type="GO" id="GO:0008270">
    <property type="term" value="F:zinc ion binding"/>
    <property type="evidence" value="ECO:0007669"/>
    <property type="project" value="UniProtKB-KW"/>
</dbReference>
<dbReference type="InParanoid" id="B9SCL9"/>
<dbReference type="InterPro" id="IPR056511">
    <property type="entry name" value="IDM1_C"/>
</dbReference>
<dbReference type="SMART" id="SM00249">
    <property type="entry name" value="PHD"/>
    <property type="match status" value="2"/>
</dbReference>
<dbReference type="InterPro" id="IPR019786">
    <property type="entry name" value="Zinc_finger_PHD-type_CS"/>
</dbReference>
<dbReference type="Proteomes" id="UP000008311">
    <property type="component" value="Unassembled WGS sequence"/>
</dbReference>
<evidence type="ECO:0000256" key="3">
    <source>
        <dbReference type="ARBA" id="ARBA00022771"/>
    </source>
</evidence>
<gene>
    <name evidence="9" type="ORF">RCOM_0475450</name>
</gene>
<keyword evidence="5" id="KW-0539">Nucleus</keyword>
<evidence type="ECO:0000313" key="9">
    <source>
        <dbReference type="EMBL" id="EEF38678.1"/>
    </source>
</evidence>
<dbReference type="GO" id="GO:0005634">
    <property type="term" value="C:nucleus"/>
    <property type="evidence" value="ECO:0000318"/>
    <property type="project" value="GO_Central"/>
</dbReference>
<keyword evidence="10" id="KW-1185">Reference proteome</keyword>
<feature type="domain" description="PHD-type" evidence="8">
    <location>
        <begin position="668"/>
        <end position="713"/>
    </location>
</feature>
<dbReference type="eggNOG" id="ENOG502QS7V">
    <property type="taxonomic scope" value="Eukaryota"/>
</dbReference>
<sequence>MANGKDNNKDMLVAEVRPGLKREFAFAFKALSEISRSLGRTRASRTRSGGGCVSPASNNKKKRLKGKKDQKARDLEEKEEENVSDVVELGSGDEEATIGGLIESVSVSDTEINGGNNGEIVEVKENGAGSMCLEETEKRNEHEEVLKNDQCEERRSRSLPYSMKVEDESKNESDRTCEEIVSGSVPILMEEDSRKLEDVTIKEEIPKRNEPEEVLGNDDLKRYADGNDQCEERISGSSPNSMNIDNFENQNGEHSKNEMEKVTAMNELLESKSDMNNVNEEGTSMSSVILMNSEGGAIDSLPINDSTKVEKEKPMRRFTRSLLKPKMEIGQEYAVKDSSSAADDAGSPSAASNSGTMLKVWKNDTSKKFPTKLKDLLDSGILEGQQVKYMRGSKARGAGETVLQGVISGSAILCFCRSCRGNEVVTPSIFEVHAGSANKRPPEYIYLENGNTLRDVMNACKNASLETLDEALWLSTGCSSLKNSTFCLKCRGKLAEASTGRSMTLCSQCMVLKDSQASIPATTDTDKGYAESDVCAYRIVLTPKSHPVSKSSDSVLKCSTSRSKSQGRLTVKDLRMHKLVFEEDVLPDGTEVAYYSRGQKLLVGYKKGFGIFCSCCNTEVSPSQFEAHAGWASRRKPYLHIYTSNGVSLHELAISLSKSRKFSTHQNDDLCQICRDGGDLLCCDVCPRAYHKDCLALPEIPTGRWYCKFCLNNFQKEKFVEHNANAIAAGRVAGVDPIDQITRRCIRIVKTMDADFGGCVFCRGHDFDKIFGPRTVLLCDQCEKEFHVGCLKDHNMEDLKELPKGNWFCCSDCCRIHSALEKLVLRGEERLLDSSLNLINKKVQEKCAGIDCSNIDVRWRLLNDKINPAGDTAALLSEALAILHEQFNPILVAGTSSKADRDLITSMVFGDNLKGQEFGGMYCAVLMINQAVVSCAIIRFFGLELAELPLVATSSKAQGKGYFQALFTCIEKLLGFLNIKNLVLPAAEEAESIWINKFGFRKLTHEEFLKFRKDYQMMVFQGTSMLHKPVPKIRIVGRSEGG</sequence>
<evidence type="ECO:0000256" key="2">
    <source>
        <dbReference type="ARBA" id="ARBA00022723"/>
    </source>
</evidence>
<organism evidence="9 10">
    <name type="scientific">Ricinus communis</name>
    <name type="common">Castor bean</name>
    <dbReference type="NCBI Taxonomy" id="3988"/>
    <lineage>
        <taxon>Eukaryota</taxon>
        <taxon>Viridiplantae</taxon>
        <taxon>Streptophyta</taxon>
        <taxon>Embryophyta</taxon>
        <taxon>Tracheophyta</taxon>
        <taxon>Spermatophyta</taxon>
        <taxon>Magnoliopsida</taxon>
        <taxon>eudicotyledons</taxon>
        <taxon>Gunneridae</taxon>
        <taxon>Pentapetalae</taxon>
        <taxon>rosids</taxon>
        <taxon>fabids</taxon>
        <taxon>Malpighiales</taxon>
        <taxon>Euphorbiaceae</taxon>
        <taxon>Acalyphoideae</taxon>
        <taxon>Acalypheae</taxon>
        <taxon>Ricinus</taxon>
    </lineage>
</organism>
<dbReference type="InterPro" id="IPR011011">
    <property type="entry name" value="Znf_FYVE_PHD"/>
</dbReference>
<keyword evidence="4" id="KW-0862">Zinc</keyword>
<dbReference type="EMBL" id="EQ973922">
    <property type="protein sequence ID" value="EEF38678.1"/>
    <property type="molecule type" value="Genomic_DNA"/>
</dbReference>
<protein>
    <submittedName>
        <fullName evidence="9">Protein binding protein, putative</fullName>
    </submittedName>
</protein>
<keyword evidence="3 6" id="KW-0863">Zinc-finger</keyword>
<dbReference type="InterPro" id="IPR019787">
    <property type="entry name" value="Znf_PHD-finger"/>
</dbReference>
<proteinExistence type="predicted"/>
<dbReference type="FunCoup" id="B9SCL9">
    <property type="interactions" value="1771"/>
</dbReference>
<feature type="region of interest" description="Disordered" evidence="7">
    <location>
        <begin position="229"/>
        <end position="258"/>
    </location>
</feature>
<dbReference type="Pfam" id="PF16135">
    <property type="entry name" value="TDBD"/>
    <property type="match status" value="2"/>
</dbReference>
<reference evidence="10" key="1">
    <citation type="journal article" date="2010" name="Nat. Biotechnol.">
        <title>Draft genome sequence of the oilseed species Ricinus communis.</title>
        <authorList>
            <person name="Chan A.P."/>
            <person name="Crabtree J."/>
            <person name="Zhao Q."/>
            <person name="Lorenzi H."/>
            <person name="Orvis J."/>
            <person name="Puiu D."/>
            <person name="Melake-Berhan A."/>
            <person name="Jones K.M."/>
            <person name="Redman J."/>
            <person name="Chen G."/>
            <person name="Cahoon E.B."/>
            <person name="Gedil M."/>
            <person name="Stanke M."/>
            <person name="Haas B.J."/>
            <person name="Wortman J.R."/>
            <person name="Fraser-Liggett C.M."/>
            <person name="Ravel J."/>
            <person name="Rabinowicz P.D."/>
        </authorList>
    </citation>
    <scope>NUCLEOTIDE SEQUENCE [LARGE SCALE GENOMIC DNA]</scope>
    <source>
        <strain evidence="10">cv. Hale</strain>
    </source>
</reference>
<evidence type="ECO:0000256" key="4">
    <source>
        <dbReference type="ARBA" id="ARBA00022833"/>
    </source>
</evidence>
<evidence type="ECO:0000256" key="7">
    <source>
        <dbReference type="SAM" id="MobiDB-lite"/>
    </source>
</evidence>
<dbReference type="InterPro" id="IPR016181">
    <property type="entry name" value="Acyl_CoA_acyltransferase"/>
</dbReference>
<dbReference type="Pfam" id="PF23209">
    <property type="entry name" value="IDM1_C"/>
    <property type="match status" value="1"/>
</dbReference>
<dbReference type="InterPro" id="IPR013083">
    <property type="entry name" value="Znf_RING/FYVE/PHD"/>
</dbReference>
<name>B9SCL9_RICCO</name>
<feature type="compositionally biased region" description="Basic and acidic residues" evidence="7">
    <location>
        <begin position="67"/>
        <end position="76"/>
    </location>
</feature>
<dbReference type="InterPro" id="IPR032308">
    <property type="entry name" value="TDBD"/>
</dbReference>
<feature type="compositionally biased region" description="Low complexity" evidence="7">
    <location>
        <begin position="337"/>
        <end position="354"/>
    </location>
</feature>
<evidence type="ECO:0000259" key="8">
    <source>
        <dbReference type="PROSITE" id="PS50016"/>
    </source>
</evidence>
<evidence type="ECO:0000256" key="5">
    <source>
        <dbReference type="ARBA" id="ARBA00023242"/>
    </source>
</evidence>
<evidence type="ECO:0000256" key="6">
    <source>
        <dbReference type="PROSITE-ProRule" id="PRU00146"/>
    </source>
</evidence>